<protein>
    <submittedName>
        <fullName evidence="2">Uncharacterized protein</fullName>
    </submittedName>
</protein>
<dbReference type="Proteomes" id="UP001589575">
    <property type="component" value="Unassembled WGS sequence"/>
</dbReference>
<name>A0ABV5FYP4_9MICC</name>
<accession>A0ABV5FYP4</accession>
<evidence type="ECO:0000256" key="1">
    <source>
        <dbReference type="SAM" id="MobiDB-lite"/>
    </source>
</evidence>
<comment type="caution">
    <text evidence="2">The sequence shown here is derived from an EMBL/GenBank/DDBJ whole genome shotgun (WGS) entry which is preliminary data.</text>
</comment>
<keyword evidence="3" id="KW-1185">Reference proteome</keyword>
<organism evidence="2 3">
    <name type="scientific">Citricoccus parietis</name>
    <dbReference type="NCBI Taxonomy" id="592307"/>
    <lineage>
        <taxon>Bacteria</taxon>
        <taxon>Bacillati</taxon>
        <taxon>Actinomycetota</taxon>
        <taxon>Actinomycetes</taxon>
        <taxon>Micrococcales</taxon>
        <taxon>Micrococcaceae</taxon>
        <taxon>Citricoccus</taxon>
    </lineage>
</organism>
<sequence length="63" mass="6456">MVRGLQGVMDEVGPDEAGSAGDEESAHVLTVEVSFSGVSGTGYLTSTCHQQLLDRTARTGAAC</sequence>
<evidence type="ECO:0000313" key="2">
    <source>
        <dbReference type="EMBL" id="MFB9071539.1"/>
    </source>
</evidence>
<proteinExistence type="predicted"/>
<reference evidence="2 3" key="1">
    <citation type="submission" date="2024-09" db="EMBL/GenBank/DDBJ databases">
        <authorList>
            <person name="Sun Q."/>
            <person name="Mori K."/>
        </authorList>
    </citation>
    <scope>NUCLEOTIDE SEQUENCE [LARGE SCALE GENOMIC DNA]</scope>
    <source>
        <strain evidence="2 3">CCM 7609</strain>
    </source>
</reference>
<feature type="region of interest" description="Disordered" evidence="1">
    <location>
        <begin position="1"/>
        <end position="24"/>
    </location>
</feature>
<gene>
    <name evidence="2" type="ORF">ACFFX0_10115</name>
</gene>
<dbReference type="EMBL" id="JBHMFI010000001">
    <property type="protein sequence ID" value="MFB9071539.1"/>
    <property type="molecule type" value="Genomic_DNA"/>
</dbReference>
<evidence type="ECO:0000313" key="3">
    <source>
        <dbReference type="Proteomes" id="UP001589575"/>
    </source>
</evidence>